<dbReference type="EMBL" id="KK198754">
    <property type="protein sequence ID" value="KCW86603.1"/>
    <property type="molecule type" value="Genomic_DNA"/>
</dbReference>
<name>A0A059D791_EUCGR</name>
<proteinExistence type="predicted"/>
<accession>A0A059D791</accession>
<dbReference type="Gramene" id="KCW86603">
    <property type="protein sequence ID" value="KCW86603"/>
    <property type="gene ID" value="EUGRSUZ_B03233"/>
</dbReference>
<dbReference type="AlphaFoldDB" id="A0A059D791"/>
<reference evidence="1" key="1">
    <citation type="submission" date="2013-07" db="EMBL/GenBank/DDBJ databases">
        <title>The genome of Eucalyptus grandis.</title>
        <authorList>
            <person name="Schmutz J."/>
            <person name="Hayes R."/>
            <person name="Myburg A."/>
            <person name="Tuskan G."/>
            <person name="Grattapaglia D."/>
            <person name="Rokhsar D.S."/>
        </authorList>
    </citation>
    <scope>NUCLEOTIDE SEQUENCE</scope>
    <source>
        <tissue evidence="1">Leaf extractions</tissue>
    </source>
</reference>
<evidence type="ECO:0000313" key="1">
    <source>
        <dbReference type="EMBL" id="KCW86603.1"/>
    </source>
</evidence>
<dbReference type="InParanoid" id="A0A059D791"/>
<organism evidence="1">
    <name type="scientific">Eucalyptus grandis</name>
    <name type="common">Flooded gum</name>
    <dbReference type="NCBI Taxonomy" id="71139"/>
    <lineage>
        <taxon>Eukaryota</taxon>
        <taxon>Viridiplantae</taxon>
        <taxon>Streptophyta</taxon>
        <taxon>Embryophyta</taxon>
        <taxon>Tracheophyta</taxon>
        <taxon>Spermatophyta</taxon>
        <taxon>Magnoliopsida</taxon>
        <taxon>eudicotyledons</taxon>
        <taxon>Gunneridae</taxon>
        <taxon>Pentapetalae</taxon>
        <taxon>rosids</taxon>
        <taxon>malvids</taxon>
        <taxon>Myrtales</taxon>
        <taxon>Myrtaceae</taxon>
        <taxon>Myrtoideae</taxon>
        <taxon>Eucalypteae</taxon>
        <taxon>Eucalyptus</taxon>
    </lineage>
</organism>
<gene>
    <name evidence="1" type="ORF">EUGRSUZ_B03233</name>
</gene>
<protein>
    <submittedName>
        <fullName evidence="1">Uncharacterized protein</fullName>
    </submittedName>
</protein>
<sequence length="90" mass="10357">MAVPPPAAHDTEKINTPPLHITRTHQGFVGKKETAFLTKEHIEENVCTVYKKMSPRNVLTCIMRYGYLMRSLYILNIRDSIMCIKTSEFS</sequence>